<keyword evidence="7" id="KW-1185">Reference proteome</keyword>
<proteinExistence type="predicted"/>
<dbReference type="GO" id="GO:0022857">
    <property type="term" value="F:transmembrane transporter activity"/>
    <property type="evidence" value="ECO:0007669"/>
    <property type="project" value="TreeGrafter"/>
</dbReference>
<dbReference type="CDD" id="cd03255">
    <property type="entry name" value="ABC_MJ0796_LolCDE_FtsE"/>
    <property type="match status" value="1"/>
</dbReference>
<dbReference type="GO" id="GO:0005886">
    <property type="term" value="C:plasma membrane"/>
    <property type="evidence" value="ECO:0007669"/>
    <property type="project" value="TreeGrafter"/>
</dbReference>
<dbReference type="PROSITE" id="PS00211">
    <property type="entry name" value="ABC_TRANSPORTER_1"/>
    <property type="match status" value="1"/>
</dbReference>
<dbReference type="Pfam" id="PF00005">
    <property type="entry name" value="ABC_tran"/>
    <property type="match status" value="1"/>
</dbReference>
<evidence type="ECO:0000256" key="2">
    <source>
        <dbReference type="ARBA" id="ARBA00022741"/>
    </source>
</evidence>
<dbReference type="PANTHER" id="PTHR24220">
    <property type="entry name" value="IMPORT ATP-BINDING PROTEIN"/>
    <property type="match status" value="1"/>
</dbReference>
<dbReference type="GO" id="GO:0016887">
    <property type="term" value="F:ATP hydrolysis activity"/>
    <property type="evidence" value="ECO:0007669"/>
    <property type="project" value="InterPro"/>
</dbReference>
<dbReference type="InterPro" id="IPR003593">
    <property type="entry name" value="AAA+_ATPase"/>
</dbReference>
<protein>
    <submittedName>
        <fullName evidence="6">Putative ABC transport system ATP-binding protein</fullName>
    </submittedName>
</protein>
<evidence type="ECO:0000256" key="4">
    <source>
        <dbReference type="SAM" id="MobiDB-lite"/>
    </source>
</evidence>
<dbReference type="InterPro" id="IPR017871">
    <property type="entry name" value="ABC_transporter-like_CS"/>
</dbReference>
<dbReference type="Proteomes" id="UP000199377">
    <property type="component" value="Unassembled WGS sequence"/>
</dbReference>
<evidence type="ECO:0000256" key="3">
    <source>
        <dbReference type="ARBA" id="ARBA00022840"/>
    </source>
</evidence>
<dbReference type="AlphaFoldDB" id="A0A1I3DES0"/>
<dbReference type="PROSITE" id="PS50893">
    <property type="entry name" value="ABC_TRANSPORTER_2"/>
    <property type="match status" value="1"/>
</dbReference>
<feature type="region of interest" description="Disordered" evidence="4">
    <location>
        <begin position="19"/>
        <end position="39"/>
    </location>
</feature>
<accession>A0A1I3DES0</accession>
<evidence type="ECO:0000313" key="6">
    <source>
        <dbReference type="EMBL" id="SFH85280.1"/>
    </source>
</evidence>
<dbReference type="Gene3D" id="3.40.50.300">
    <property type="entry name" value="P-loop containing nucleotide triphosphate hydrolases"/>
    <property type="match status" value="1"/>
</dbReference>
<name>A0A1I3DES0_9RHOB</name>
<evidence type="ECO:0000313" key="7">
    <source>
        <dbReference type="Proteomes" id="UP000199377"/>
    </source>
</evidence>
<keyword evidence="1" id="KW-0813">Transport</keyword>
<dbReference type="RefSeq" id="WP_092858699.1">
    <property type="nucleotide sequence ID" value="NZ_FOQH01000002.1"/>
</dbReference>
<organism evidence="6 7">
    <name type="scientific">Albimonas pacifica</name>
    <dbReference type="NCBI Taxonomy" id="1114924"/>
    <lineage>
        <taxon>Bacteria</taxon>
        <taxon>Pseudomonadati</taxon>
        <taxon>Pseudomonadota</taxon>
        <taxon>Alphaproteobacteria</taxon>
        <taxon>Rhodobacterales</taxon>
        <taxon>Paracoccaceae</taxon>
        <taxon>Albimonas</taxon>
    </lineage>
</organism>
<feature type="domain" description="ABC transporter" evidence="5">
    <location>
        <begin position="5"/>
        <end position="259"/>
    </location>
</feature>
<reference evidence="6 7" key="1">
    <citation type="submission" date="2016-10" db="EMBL/GenBank/DDBJ databases">
        <authorList>
            <person name="de Groot N.N."/>
        </authorList>
    </citation>
    <scope>NUCLEOTIDE SEQUENCE [LARGE SCALE GENOMIC DNA]</scope>
    <source>
        <strain evidence="6 7">CGMCC 1.11030</strain>
    </source>
</reference>
<dbReference type="InterPro" id="IPR027417">
    <property type="entry name" value="P-loop_NTPase"/>
</dbReference>
<evidence type="ECO:0000256" key="1">
    <source>
        <dbReference type="ARBA" id="ARBA00022448"/>
    </source>
</evidence>
<evidence type="ECO:0000259" key="5">
    <source>
        <dbReference type="PROSITE" id="PS50893"/>
    </source>
</evidence>
<dbReference type="PANTHER" id="PTHR24220:SF611">
    <property type="entry name" value="ATP-BINDING COMPONENT OF ABC TRANSPORTER-RELATED"/>
    <property type="match status" value="1"/>
</dbReference>
<dbReference type="EMBL" id="FOQH01000002">
    <property type="protein sequence ID" value="SFH85280.1"/>
    <property type="molecule type" value="Genomic_DNA"/>
</dbReference>
<dbReference type="SUPFAM" id="SSF52540">
    <property type="entry name" value="P-loop containing nucleoside triphosphate hydrolases"/>
    <property type="match status" value="1"/>
</dbReference>
<keyword evidence="2" id="KW-0547">Nucleotide-binding</keyword>
<dbReference type="STRING" id="1114924.SAMN05216258_102551"/>
<dbReference type="OrthoDB" id="9787227at2"/>
<dbReference type="GO" id="GO:0005524">
    <property type="term" value="F:ATP binding"/>
    <property type="evidence" value="ECO:0007669"/>
    <property type="project" value="UniProtKB-KW"/>
</dbReference>
<dbReference type="InterPro" id="IPR015854">
    <property type="entry name" value="ABC_transpr_LolD-like"/>
</dbReference>
<dbReference type="SMART" id="SM00382">
    <property type="entry name" value="AAA"/>
    <property type="match status" value="1"/>
</dbReference>
<sequence>MAPALRLEGVRYAWGAGNRAPESVSGAGNRAPGSVSGAKSRARGGFALEVDALEIARGERVFLHGPSGSGKSTLLALICGVAAPQAGRVEVEGEALSALSPARRDRFRAERIGVVFQMFNLLPYASALDNILLPLRFAPARRARVGRGARAEALRLAQALGLPEALVLRAPAAELSVGQQQRVAVARALIGGPGLIVADEPTSALDVAAQGAFLELMFAQAESAGATVLMVSHDPALAARFDRSVALTQIARTSREAAA</sequence>
<keyword evidence="3 6" id="KW-0067">ATP-binding</keyword>
<gene>
    <name evidence="6" type="ORF">SAMN05216258_102551</name>
</gene>
<dbReference type="InterPro" id="IPR017911">
    <property type="entry name" value="MacB-like_ATP-bd"/>
</dbReference>
<dbReference type="InterPro" id="IPR003439">
    <property type="entry name" value="ABC_transporter-like_ATP-bd"/>
</dbReference>